<reference evidence="5" key="1">
    <citation type="submission" date="2022-06" db="EMBL/GenBank/DDBJ databases">
        <title>Novel species in genus nocardia.</title>
        <authorList>
            <person name="Li F."/>
        </authorList>
    </citation>
    <scope>NUCLEOTIDE SEQUENCE</scope>
    <source>
        <strain evidence="5">CDC141</strain>
    </source>
</reference>
<evidence type="ECO:0000256" key="2">
    <source>
        <dbReference type="ARBA" id="ARBA00023002"/>
    </source>
</evidence>
<dbReference type="EMBL" id="JAMRXG010000002">
    <property type="protein sequence ID" value="MCM6773190.1"/>
    <property type="molecule type" value="Genomic_DNA"/>
</dbReference>
<dbReference type="Gene3D" id="3.40.50.720">
    <property type="entry name" value="NAD(P)-binding Rossmann-like Domain"/>
    <property type="match status" value="1"/>
</dbReference>
<comment type="caution">
    <text evidence="5">The sequence shown here is derived from an EMBL/GenBank/DDBJ whole genome shotgun (WGS) entry which is preliminary data.</text>
</comment>
<accession>A0A9X2E5G6</accession>
<feature type="domain" description="Ketoreductase" evidence="4">
    <location>
        <begin position="7"/>
        <end position="195"/>
    </location>
</feature>
<comment type="similarity">
    <text evidence="1">Belongs to the short-chain dehydrogenases/reductases (SDR) family.</text>
</comment>
<dbReference type="FunFam" id="3.40.50.720:FF:000084">
    <property type="entry name" value="Short-chain dehydrogenase reductase"/>
    <property type="match status" value="1"/>
</dbReference>
<dbReference type="PANTHER" id="PTHR24321:SF8">
    <property type="entry name" value="ESTRADIOL 17-BETA-DEHYDROGENASE 8-RELATED"/>
    <property type="match status" value="1"/>
</dbReference>
<gene>
    <name evidence="5" type="ORF">NDR86_06865</name>
</gene>
<dbReference type="EC" id="1.1.1.47" evidence="5"/>
<dbReference type="InterPro" id="IPR002347">
    <property type="entry name" value="SDR_fam"/>
</dbReference>
<dbReference type="SUPFAM" id="SSF51735">
    <property type="entry name" value="NAD(P)-binding Rossmann-fold domains"/>
    <property type="match status" value="1"/>
</dbReference>
<name>A0A9X2E5G6_9NOCA</name>
<dbReference type="Proteomes" id="UP001139157">
    <property type="component" value="Unassembled WGS sequence"/>
</dbReference>
<dbReference type="PRINTS" id="PR00080">
    <property type="entry name" value="SDRFAMILY"/>
</dbReference>
<evidence type="ECO:0000256" key="3">
    <source>
        <dbReference type="ARBA" id="ARBA00023027"/>
    </source>
</evidence>
<dbReference type="InterPro" id="IPR036291">
    <property type="entry name" value="NAD(P)-bd_dom_sf"/>
</dbReference>
<evidence type="ECO:0000259" key="4">
    <source>
        <dbReference type="SMART" id="SM00822"/>
    </source>
</evidence>
<evidence type="ECO:0000313" key="6">
    <source>
        <dbReference type="Proteomes" id="UP001139157"/>
    </source>
</evidence>
<dbReference type="InterPro" id="IPR057326">
    <property type="entry name" value="KR_dom"/>
</dbReference>
<dbReference type="SMART" id="SM00822">
    <property type="entry name" value="PKS_KR"/>
    <property type="match status" value="1"/>
</dbReference>
<dbReference type="Pfam" id="PF13561">
    <property type="entry name" value="adh_short_C2"/>
    <property type="match status" value="1"/>
</dbReference>
<keyword evidence="2 5" id="KW-0560">Oxidoreductase</keyword>
<organism evidence="5 6">
    <name type="scientific">Nocardia pulmonis</name>
    <dbReference type="NCBI Taxonomy" id="2951408"/>
    <lineage>
        <taxon>Bacteria</taxon>
        <taxon>Bacillati</taxon>
        <taxon>Actinomycetota</taxon>
        <taxon>Actinomycetes</taxon>
        <taxon>Mycobacteriales</taxon>
        <taxon>Nocardiaceae</taxon>
        <taxon>Nocardia</taxon>
    </lineage>
</organism>
<dbReference type="AlphaFoldDB" id="A0A9X2E5G6"/>
<protein>
    <submittedName>
        <fullName evidence="5">Glucose 1-dehydrogenase</fullName>
        <ecNumber evidence="5">1.1.1.47</ecNumber>
    </submittedName>
</protein>
<keyword evidence="3" id="KW-0520">NAD</keyword>
<dbReference type="GO" id="GO:0047936">
    <property type="term" value="F:glucose 1-dehydrogenase [NAD(P)+] activity"/>
    <property type="evidence" value="ECO:0007669"/>
    <property type="project" value="UniProtKB-EC"/>
</dbReference>
<proteinExistence type="inferred from homology"/>
<dbReference type="PANTHER" id="PTHR24321">
    <property type="entry name" value="DEHYDROGENASES, SHORT CHAIN"/>
    <property type="match status" value="1"/>
</dbReference>
<keyword evidence="6" id="KW-1185">Reference proteome</keyword>
<dbReference type="NCBIfam" id="NF005559">
    <property type="entry name" value="PRK07231.1"/>
    <property type="match status" value="1"/>
</dbReference>
<evidence type="ECO:0000256" key="1">
    <source>
        <dbReference type="ARBA" id="ARBA00006484"/>
    </source>
</evidence>
<evidence type="ECO:0000313" key="5">
    <source>
        <dbReference type="EMBL" id="MCM6773190.1"/>
    </source>
</evidence>
<sequence>MTRFSGQAVVITGGARGMGAAHARGFLDEDAAVVITDVLEAEGRALADRLGKRALFIRHDVTSEQDWERVITAAEDTFGPVSVLVNNAGIIGRAAPIEDSDPADWTKVVQINLTGTYLGIRAVTDSMRTAGGGAIVNISSTAGLEAGPLLHSAYVASKWAVRGLTKIAANELGRYGIRVNSVHPGGIETPLIGEFAANAGSDANRPTTSIQAQAIPRMGTPEEVTRMVLFVASDASYTTGSEFLIDGGITIAPALTPTTNR</sequence>
<dbReference type="PRINTS" id="PR00081">
    <property type="entry name" value="GDHRDH"/>
</dbReference>